<name>A0A381V0V4_9ZZZZ</name>
<dbReference type="PANTHER" id="PTHR40257">
    <property type="match status" value="1"/>
</dbReference>
<sequence length="271" mass="29701">VRPVSEPSRHGPRYGTVDTDYALRMAATPPEEDGPVWMVNLMKYREIADYGDDGESTISGRDADDLYAPFEVLADIGAEVVFFGDVEAQLLGDSPTWDRIGVVKYPTRRSFVEMNSRPDFQKKHVHKDAGMQETIVIGCLPVDLPVFETQNWAEVPHPPTDDDGPITVVHVLRFADDGTADMDAYSLVAGEVAIPHGVRIHGWFAAEGTIIGDGRTWDQVRFNAFPSRAAFHAVATDPDRLVAQADHREPALADTYAMIVAPGLDALATSL</sequence>
<accession>A0A381V0V4</accession>
<evidence type="ECO:0000313" key="1">
    <source>
        <dbReference type="EMBL" id="SVA34000.1"/>
    </source>
</evidence>
<evidence type="ECO:0008006" key="2">
    <source>
        <dbReference type="Google" id="ProtNLM"/>
    </source>
</evidence>
<reference evidence="1" key="1">
    <citation type="submission" date="2018-05" db="EMBL/GenBank/DDBJ databases">
        <authorList>
            <person name="Lanie J.A."/>
            <person name="Ng W.-L."/>
            <person name="Kazmierczak K.M."/>
            <person name="Andrzejewski T.M."/>
            <person name="Davidsen T.M."/>
            <person name="Wayne K.J."/>
            <person name="Tettelin H."/>
            <person name="Glass J.I."/>
            <person name="Rusch D."/>
            <person name="Podicherti R."/>
            <person name="Tsui H.-C.T."/>
            <person name="Winkler M.E."/>
        </authorList>
    </citation>
    <scope>NUCLEOTIDE SEQUENCE</scope>
</reference>
<gene>
    <name evidence="1" type="ORF">METZ01_LOCUS86854</name>
</gene>
<proteinExistence type="predicted"/>
<feature type="non-terminal residue" evidence="1">
    <location>
        <position position="1"/>
    </location>
</feature>
<dbReference type="InterPro" id="IPR011008">
    <property type="entry name" value="Dimeric_a/b-barrel"/>
</dbReference>
<dbReference type="SUPFAM" id="SSF54909">
    <property type="entry name" value="Dimeric alpha+beta barrel"/>
    <property type="match status" value="1"/>
</dbReference>
<dbReference type="Gene3D" id="3.30.70.100">
    <property type="match status" value="2"/>
</dbReference>
<protein>
    <recommendedName>
        <fullName evidence="2">DUF1330 domain-containing protein</fullName>
    </recommendedName>
</protein>
<organism evidence="1">
    <name type="scientific">marine metagenome</name>
    <dbReference type="NCBI Taxonomy" id="408172"/>
    <lineage>
        <taxon>unclassified sequences</taxon>
        <taxon>metagenomes</taxon>
        <taxon>ecological metagenomes</taxon>
    </lineage>
</organism>
<dbReference type="EMBL" id="UINC01007556">
    <property type="protein sequence ID" value="SVA34000.1"/>
    <property type="molecule type" value="Genomic_DNA"/>
</dbReference>
<dbReference type="AlphaFoldDB" id="A0A381V0V4"/>
<dbReference type="PANTHER" id="PTHR40257:SF1">
    <property type="entry name" value="DUF1330 DOMAIN-CONTAINING PROTEIN"/>
    <property type="match status" value="1"/>
</dbReference>